<keyword evidence="1" id="KW-0378">Hydrolase</keyword>
<dbReference type="EMBL" id="JAERTY010000003">
    <property type="protein sequence ID" value="MBL1408251.1"/>
    <property type="molecule type" value="Genomic_DNA"/>
</dbReference>
<dbReference type="PANTHER" id="PTHR42776">
    <property type="entry name" value="SERINE PEPTIDASE S9 FAMILY MEMBER"/>
    <property type="match status" value="1"/>
</dbReference>
<comment type="caution">
    <text evidence="3">The sequence shown here is derived from an EMBL/GenBank/DDBJ whole genome shotgun (WGS) entry which is preliminary data.</text>
</comment>
<dbReference type="InterPro" id="IPR029058">
    <property type="entry name" value="AB_hydrolase_fold"/>
</dbReference>
<name>A0ABS1R2Z1_9SPHI</name>
<evidence type="ECO:0000256" key="1">
    <source>
        <dbReference type="ARBA" id="ARBA00022801"/>
    </source>
</evidence>
<dbReference type="Pfam" id="PF00326">
    <property type="entry name" value="Peptidase_S9"/>
    <property type="match status" value="1"/>
</dbReference>
<reference evidence="3 4" key="1">
    <citation type="submission" date="2021-01" db="EMBL/GenBank/DDBJ databases">
        <title>C459-1 draft genome sequence.</title>
        <authorList>
            <person name="Zhang X.-F."/>
        </authorList>
    </citation>
    <scope>NUCLEOTIDE SEQUENCE [LARGE SCALE GENOMIC DNA]</scope>
    <source>
        <strain evidence="4">C459-1</strain>
    </source>
</reference>
<dbReference type="SUPFAM" id="SSF53474">
    <property type="entry name" value="alpha/beta-Hydrolases"/>
    <property type="match status" value="1"/>
</dbReference>
<dbReference type="InterPro" id="IPR001375">
    <property type="entry name" value="Peptidase_S9_cat"/>
</dbReference>
<dbReference type="RefSeq" id="WP_202102446.1">
    <property type="nucleotide sequence ID" value="NZ_JAERTY010000003.1"/>
</dbReference>
<evidence type="ECO:0000313" key="3">
    <source>
        <dbReference type="EMBL" id="MBL1408251.1"/>
    </source>
</evidence>
<organism evidence="3 4">
    <name type="scientific">Sphingobacterium faecale</name>
    <dbReference type="NCBI Taxonomy" id="2803775"/>
    <lineage>
        <taxon>Bacteria</taxon>
        <taxon>Pseudomonadati</taxon>
        <taxon>Bacteroidota</taxon>
        <taxon>Sphingobacteriia</taxon>
        <taxon>Sphingobacteriales</taxon>
        <taxon>Sphingobacteriaceae</taxon>
        <taxon>Sphingobacterium</taxon>
    </lineage>
</organism>
<keyword evidence="4" id="KW-1185">Reference proteome</keyword>
<evidence type="ECO:0000259" key="2">
    <source>
        <dbReference type="Pfam" id="PF00326"/>
    </source>
</evidence>
<evidence type="ECO:0000313" key="4">
    <source>
        <dbReference type="Proteomes" id="UP000625283"/>
    </source>
</evidence>
<gene>
    <name evidence="3" type="ORF">JKG61_05755</name>
</gene>
<dbReference type="Gene3D" id="3.40.50.1820">
    <property type="entry name" value="alpha/beta hydrolase"/>
    <property type="match status" value="1"/>
</dbReference>
<dbReference type="Proteomes" id="UP000625283">
    <property type="component" value="Unassembled WGS sequence"/>
</dbReference>
<proteinExistence type="predicted"/>
<dbReference type="PANTHER" id="PTHR42776:SF27">
    <property type="entry name" value="DIPEPTIDYL PEPTIDASE FAMILY MEMBER 6"/>
    <property type="match status" value="1"/>
</dbReference>
<accession>A0ABS1R2Z1</accession>
<sequence length="175" mass="20373">MFSGLRGFFKALIPDCTIFQFLAYCIKTILKEEKRIDRGKLGLIGYSFGGYATNFIITQICIFKTAVSGFGSGDIINSYFSYNEIFTSPNYFLFENGQFNLGSFKENKELFLLNSPILFAHQIKTPLLGFAGKEDRNVEWKLQQEFFIALLRFRKPHISFFTKMELMAFQRRKIR</sequence>
<feature type="domain" description="Peptidase S9 prolyl oligopeptidase catalytic" evidence="2">
    <location>
        <begin position="30"/>
        <end position="151"/>
    </location>
</feature>
<protein>
    <submittedName>
        <fullName evidence="3">Prolyl oligopeptidase family serine peptidase</fullName>
    </submittedName>
</protein>